<keyword evidence="7" id="KW-1185">Reference proteome</keyword>
<sequence>MTSVRPSSCPVDHLGLDDLNVTSDISRFVLGDDNANQMENSAHAYKVEPASPPPMALAANPVQSFRSSFLRKHGNVEKTQKKIQLPPPAPRVSRKGRKKKKKKKVIKGQFWTLAEDSLLTRLVNMHGEKKWSTIAKMFNHRTGKQCRERWHNQLRPDIKPLALEHASAKTTPKGPKGSLQTPHSLIERDTVYWADHESPLREPSTTYRIKAPSTVQLCRAPSSLADCRANPLTPTWHPMACGFGQPFAY</sequence>
<evidence type="ECO:0000256" key="3">
    <source>
        <dbReference type="SAM" id="MobiDB-lite"/>
    </source>
</evidence>
<dbReference type="PROSITE" id="PS50090">
    <property type="entry name" value="MYB_LIKE"/>
    <property type="match status" value="1"/>
</dbReference>
<dbReference type="CDD" id="cd00167">
    <property type="entry name" value="SANT"/>
    <property type="match status" value="1"/>
</dbReference>
<dbReference type="OrthoDB" id="676323at2759"/>
<dbReference type="GO" id="GO:0005634">
    <property type="term" value="C:nucleus"/>
    <property type="evidence" value="ECO:0007669"/>
    <property type="project" value="TreeGrafter"/>
</dbReference>
<reference evidence="6" key="1">
    <citation type="submission" date="2017-07" db="EMBL/GenBank/DDBJ databases">
        <title>Taro Niue Genome Assembly and Annotation.</title>
        <authorList>
            <person name="Atibalentja N."/>
            <person name="Keating K."/>
            <person name="Fields C.J."/>
        </authorList>
    </citation>
    <scope>NUCLEOTIDE SEQUENCE</scope>
    <source>
        <strain evidence="6">Niue_2</strain>
        <tissue evidence="6">Leaf</tissue>
    </source>
</reference>
<evidence type="ECO:0000313" key="7">
    <source>
        <dbReference type="Proteomes" id="UP000652761"/>
    </source>
</evidence>
<keyword evidence="2" id="KW-0238">DNA-binding</keyword>
<dbReference type="Gene3D" id="1.10.10.60">
    <property type="entry name" value="Homeodomain-like"/>
    <property type="match status" value="1"/>
</dbReference>
<keyword evidence="1" id="KW-0677">Repeat</keyword>
<dbReference type="GO" id="GO:0000981">
    <property type="term" value="F:DNA-binding transcription factor activity, RNA polymerase II-specific"/>
    <property type="evidence" value="ECO:0007669"/>
    <property type="project" value="TreeGrafter"/>
</dbReference>
<evidence type="ECO:0000256" key="1">
    <source>
        <dbReference type="ARBA" id="ARBA00022737"/>
    </source>
</evidence>
<dbReference type="InterPro" id="IPR050560">
    <property type="entry name" value="MYB_TF"/>
</dbReference>
<feature type="compositionally biased region" description="Basic residues" evidence="3">
    <location>
        <begin position="92"/>
        <end position="104"/>
    </location>
</feature>
<dbReference type="Pfam" id="PF00249">
    <property type="entry name" value="Myb_DNA-binding"/>
    <property type="match status" value="1"/>
</dbReference>
<dbReference type="InterPro" id="IPR017930">
    <property type="entry name" value="Myb_dom"/>
</dbReference>
<evidence type="ECO:0000256" key="2">
    <source>
        <dbReference type="ARBA" id="ARBA00023125"/>
    </source>
</evidence>
<dbReference type="PANTHER" id="PTHR45614:SF285">
    <property type="entry name" value="TRANSCRIPTION FACTOR MYB98"/>
    <property type="match status" value="1"/>
</dbReference>
<evidence type="ECO:0000259" key="4">
    <source>
        <dbReference type="PROSITE" id="PS50090"/>
    </source>
</evidence>
<feature type="region of interest" description="Disordered" evidence="3">
    <location>
        <begin position="76"/>
        <end position="104"/>
    </location>
</feature>
<evidence type="ECO:0000313" key="6">
    <source>
        <dbReference type="EMBL" id="MQM03994.1"/>
    </source>
</evidence>
<dbReference type="PROSITE" id="PS51294">
    <property type="entry name" value="HTH_MYB"/>
    <property type="match status" value="1"/>
</dbReference>
<dbReference type="Proteomes" id="UP000652761">
    <property type="component" value="Unassembled WGS sequence"/>
</dbReference>
<organism evidence="6 7">
    <name type="scientific">Colocasia esculenta</name>
    <name type="common">Wild taro</name>
    <name type="synonym">Arum esculentum</name>
    <dbReference type="NCBI Taxonomy" id="4460"/>
    <lineage>
        <taxon>Eukaryota</taxon>
        <taxon>Viridiplantae</taxon>
        <taxon>Streptophyta</taxon>
        <taxon>Embryophyta</taxon>
        <taxon>Tracheophyta</taxon>
        <taxon>Spermatophyta</taxon>
        <taxon>Magnoliopsida</taxon>
        <taxon>Liliopsida</taxon>
        <taxon>Araceae</taxon>
        <taxon>Aroideae</taxon>
        <taxon>Colocasieae</taxon>
        <taxon>Colocasia</taxon>
    </lineage>
</organism>
<protein>
    <submittedName>
        <fullName evidence="6">Uncharacterized protein</fullName>
    </submittedName>
</protein>
<dbReference type="SMART" id="SM00717">
    <property type="entry name" value="SANT"/>
    <property type="match status" value="1"/>
</dbReference>
<dbReference type="EMBL" id="NMUH01003134">
    <property type="protein sequence ID" value="MQM03994.1"/>
    <property type="molecule type" value="Genomic_DNA"/>
</dbReference>
<comment type="caution">
    <text evidence="6">The sequence shown here is derived from an EMBL/GenBank/DDBJ whole genome shotgun (WGS) entry which is preliminary data.</text>
</comment>
<dbReference type="SUPFAM" id="SSF46689">
    <property type="entry name" value="Homeodomain-like"/>
    <property type="match status" value="1"/>
</dbReference>
<name>A0A843WIU4_COLES</name>
<dbReference type="InterPro" id="IPR009057">
    <property type="entry name" value="Homeodomain-like_sf"/>
</dbReference>
<feature type="domain" description="HTH myb-type" evidence="5">
    <location>
        <begin position="103"/>
        <end position="158"/>
    </location>
</feature>
<dbReference type="AlphaFoldDB" id="A0A843WIU4"/>
<dbReference type="FunFam" id="1.10.10.60:FF:000010">
    <property type="entry name" value="Transcriptional activator Myb isoform A"/>
    <property type="match status" value="1"/>
</dbReference>
<gene>
    <name evidence="6" type="ORF">Taro_036788</name>
</gene>
<dbReference type="GO" id="GO:0000978">
    <property type="term" value="F:RNA polymerase II cis-regulatory region sequence-specific DNA binding"/>
    <property type="evidence" value="ECO:0007669"/>
    <property type="project" value="TreeGrafter"/>
</dbReference>
<dbReference type="InterPro" id="IPR001005">
    <property type="entry name" value="SANT/Myb"/>
</dbReference>
<dbReference type="PANTHER" id="PTHR45614">
    <property type="entry name" value="MYB PROTEIN-RELATED"/>
    <property type="match status" value="1"/>
</dbReference>
<feature type="domain" description="Myb-like" evidence="4">
    <location>
        <begin position="111"/>
        <end position="154"/>
    </location>
</feature>
<proteinExistence type="predicted"/>
<accession>A0A843WIU4</accession>
<evidence type="ECO:0000259" key="5">
    <source>
        <dbReference type="PROSITE" id="PS51294"/>
    </source>
</evidence>